<dbReference type="KEGG" id="mtw:CQW49_20460"/>
<dbReference type="InterPro" id="IPR003591">
    <property type="entry name" value="Leu-rich_rpt_typical-subtyp"/>
</dbReference>
<keyword evidence="2" id="KW-0677">Repeat</keyword>
<dbReference type="RefSeq" id="WP_003611545.1">
    <property type="nucleotide sequence ID" value="NZ_ADVE02000001.1"/>
</dbReference>
<keyword evidence="6" id="KW-1185">Reference proteome</keyword>
<dbReference type="SMART" id="SM00369">
    <property type="entry name" value="LRR_TYP"/>
    <property type="match status" value="3"/>
</dbReference>
<dbReference type="InterPro" id="IPR032675">
    <property type="entry name" value="LRR_dom_sf"/>
</dbReference>
<reference evidence="6" key="1">
    <citation type="submission" date="2017-10" db="EMBL/GenBank/DDBJ databases">
        <title>Completed PacBio SMRT sequence of Methylosinus trichosporium OB3b reveals presence of a third large plasmid.</title>
        <authorList>
            <person name="Charles T.C."/>
            <person name="Lynch M.D.J."/>
            <person name="Heil J.R."/>
            <person name="Cheng J."/>
        </authorList>
    </citation>
    <scope>NUCLEOTIDE SEQUENCE [LARGE SCALE GENOMIC DNA]</scope>
    <source>
        <strain evidence="6">OB3b</strain>
    </source>
</reference>
<evidence type="ECO:0000259" key="4">
    <source>
        <dbReference type="PROSITE" id="PS50011"/>
    </source>
</evidence>
<feature type="domain" description="Protein kinase" evidence="4">
    <location>
        <begin position="205"/>
        <end position="421"/>
    </location>
</feature>
<accession>A0A2D2D4S9</accession>
<dbReference type="PANTHER" id="PTHR48051:SF1">
    <property type="entry name" value="RAS SUPPRESSOR PROTEIN 1"/>
    <property type="match status" value="1"/>
</dbReference>
<dbReference type="SUPFAM" id="SSF52058">
    <property type="entry name" value="L domain-like"/>
    <property type="match status" value="1"/>
</dbReference>
<dbReference type="InterPro" id="IPR050216">
    <property type="entry name" value="LRR_domain-containing"/>
</dbReference>
<evidence type="ECO:0000256" key="3">
    <source>
        <dbReference type="PROSITE-ProRule" id="PRU10141"/>
    </source>
</evidence>
<dbReference type="SMART" id="SM00364">
    <property type="entry name" value="LRR_BAC"/>
    <property type="match status" value="4"/>
</dbReference>
<dbReference type="InterPro" id="IPR011009">
    <property type="entry name" value="Kinase-like_dom_sf"/>
</dbReference>
<evidence type="ECO:0000256" key="1">
    <source>
        <dbReference type="ARBA" id="ARBA00022614"/>
    </source>
</evidence>
<dbReference type="InterPro" id="IPR000719">
    <property type="entry name" value="Prot_kinase_dom"/>
</dbReference>
<evidence type="ECO:0000313" key="5">
    <source>
        <dbReference type="EMBL" id="ATQ69992.1"/>
    </source>
</evidence>
<dbReference type="InterPro" id="IPR017441">
    <property type="entry name" value="Protein_kinase_ATP_BS"/>
</dbReference>
<keyword evidence="3" id="KW-0067">ATP-binding</keyword>
<dbReference type="PANTHER" id="PTHR48051">
    <property type="match status" value="1"/>
</dbReference>
<dbReference type="Proteomes" id="UP000230709">
    <property type="component" value="Chromosome"/>
</dbReference>
<dbReference type="GO" id="GO:0005737">
    <property type="term" value="C:cytoplasm"/>
    <property type="evidence" value="ECO:0007669"/>
    <property type="project" value="TreeGrafter"/>
</dbReference>
<keyword evidence="5" id="KW-0418">Kinase</keyword>
<name>A0A2D2D4S9_METT3</name>
<dbReference type="InterPro" id="IPR001611">
    <property type="entry name" value="Leu-rich_rpt"/>
</dbReference>
<evidence type="ECO:0000313" key="6">
    <source>
        <dbReference type="Proteomes" id="UP000230709"/>
    </source>
</evidence>
<gene>
    <name evidence="5" type="ORF">CQW49_20460</name>
</gene>
<proteinExistence type="predicted"/>
<dbReference type="Gene3D" id="3.30.200.20">
    <property type="entry name" value="Phosphorylase Kinase, domain 1"/>
    <property type="match status" value="1"/>
</dbReference>
<dbReference type="Pfam" id="PF13855">
    <property type="entry name" value="LRR_8"/>
    <property type="match status" value="1"/>
</dbReference>
<dbReference type="SUPFAM" id="SSF56112">
    <property type="entry name" value="Protein kinase-like (PK-like)"/>
    <property type="match status" value="1"/>
</dbReference>
<keyword evidence="3" id="KW-0547">Nucleotide-binding</keyword>
<dbReference type="PROSITE" id="PS00107">
    <property type="entry name" value="PROTEIN_KINASE_ATP"/>
    <property type="match status" value="1"/>
</dbReference>
<dbReference type="AlphaFoldDB" id="A0A2D2D4S9"/>
<dbReference type="GO" id="GO:0004672">
    <property type="term" value="F:protein kinase activity"/>
    <property type="evidence" value="ECO:0007669"/>
    <property type="project" value="InterPro"/>
</dbReference>
<evidence type="ECO:0000256" key="2">
    <source>
        <dbReference type="ARBA" id="ARBA00022737"/>
    </source>
</evidence>
<sequence>MPKHASDLDALRRGDLSGARALRLPGLTELPREVFGLADTLEVLDIGGGALTALPDDMGRLRRLRILFASNNRFERLPPALGDCESLAQIGFRAAGLREIPAESLPPSLRWLTLTDNRIERLPDALAQRPQLQKLMLAGNRLSALPRGLAEAPALELIRLAANRFETLPAWLGDIPTLAWISWNGNPAERALPAARAAAAPWAEIELGARLGGGASGDVFRATWRGRSVAVKLFRGAMTSDGAPESEMAASLSAGGHPHLVSALGRVVGHPEGRAGLMTPLLPEHWRALAGPPDFTSCSRDVYDEALRLEPAAALRLARGIATAAAHLHACGVLHGDLYAHNIVWDGRDGEAALADFGAASALPEGDERWTRVEVRAFGVLLEELAALSDAEPLRALARACLQPHGRPSMADVAQELSRRL</sequence>
<organism evidence="5 6">
    <name type="scientific">Methylosinus trichosporium (strain ATCC 35070 / NCIMB 11131 / UNIQEM 75 / OB3b)</name>
    <dbReference type="NCBI Taxonomy" id="595536"/>
    <lineage>
        <taxon>Bacteria</taxon>
        <taxon>Pseudomonadati</taxon>
        <taxon>Pseudomonadota</taxon>
        <taxon>Alphaproteobacteria</taxon>
        <taxon>Hyphomicrobiales</taxon>
        <taxon>Methylocystaceae</taxon>
        <taxon>Methylosinus</taxon>
    </lineage>
</organism>
<keyword evidence="5" id="KW-0808">Transferase</keyword>
<dbReference type="STRING" id="595536.GCA_000178815_01103"/>
<protein>
    <submittedName>
        <fullName evidence="5">Protein kinase</fullName>
    </submittedName>
</protein>
<dbReference type="PROSITE" id="PS50011">
    <property type="entry name" value="PROTEIN_KINASE_DOM"/>
    <property type="match status" value="1"/>
</dbReference>
<dbReference type="Pfam" id="PF00069">
    <property type="entry name" value="Pkinase"/>
    <property type="match status" value="1"/>
</dbReference>
<dbReference type="PROSITE" id="PS51450">
    <property type="entry name" value="LRR"/>
    <property type="match status" value="1"/>
</dbReference>
<dbReference type="Gene3D" id="3.80.10.10">
    <property type="entry name" value="Ribonuclease Inhibitor"/>
    <property type="match status" value="1"/>
</dbReference>
<feature type="binding site" evidence="3">
    <location>
        <position position="232"/>
    </location>
    <ligand>
        <name>ATP</name>
        <dbReference type="ChEBI" id="CHEBI:30616"/>
    </ligand>
</feature>
<dbReference type="GO" id="GO:0005524">
    <property type="term" value="F:ATP binding"/>
    <property type="evidence" value="ECO:0007669"/>
    <property type="project" value="UniProtKB-UniRule"/>
</dbReference>
<dbReference type="EMBL" id="CP023737">
    <property type="protein sequence ID" value="ATQ69992.1"/>
    <property type="molecule type" value="Genomic_DNA"/>
</dbReference>
<dbReference type="Gene3D" id="1.10.510.10">
    <property type="entry name" value="Transferase(Phosphotransferase) domain 1"/>
    <property type="match status" value="1"/>
</dbReference>
<keyword evidence="1" id="KW-0433">Leucine-rich repeat</keyword>